<dbReference type="RefSeq" id="WP_095617429.1">
    <property type="nucleotide sequence ID" value="NZ_NSKD01000003.1"/>
</dbReference>
<dbReference type="EMBL" id="NSKD01000003">
    <property type="protein sequence ID" value="PAU80593.1"/>
    <property type="molecule type" value="Genomic_DNA"/>
</dbReference>
<dbReference type="Gene3D" id="3.90.25.10">
    <property type="entry name" value="UDP-galactose 4-epimerase, domain 1"/>
    <property type="match status" value="1"/>
</dbReference>
<evidence type="ECO:0000256" key="8">
    <source>
        <dbReference type="ARBA" id="ARBA00023235"/>
    </source>
</evidence>
<dbReference type="InterPro" id="IPR036291">
    <property type="entry name" value="NAD(P)-bd_dom_sf"/>
</dbReference>
<comment type="catalytic activity">
    <reaction evidence="1 10">
        <text>UDP-alpha-D-glucose = UDP-alpha-D-galactose</text>
        <dbReference type="Rhea" id="RHEA:22168"/>
        <dbReference type="ChEBI" id="CHEBI:58885"/>
        <dbReference type="ChEBI" id="CHEBI:66914"/>
        <dbReference type="EC" id="5.1.3.2"/>
    </reaction>
</comment>
<dbReference type="SUPFAM" id="SSF51735">
    <property type="entry name" value="NAD(P)-binding Rossmann-fold domains"/>
    <property type="match status" value="1"/>
</dbReference>
<organism evidence="12 13">
    <name type="scientific">Halovibrio salipaludis</name>
    <dbReference type="NCBI Taxonomy" id="2032626"/>
    <lineage>
        <taxon>Bacteria</taxon>
        <taxon>Pseudomonadati</taxon>
        <taxon>Pseudomonadota</taxon>
        <taxon>Gammaproteobacteria</taxon>
        <taxon>Oceanospirillales</taxon>
        <taxon>Halomonadaceae</taxon>
        <taxon>Halovibrio</taxon>
    </lineage>
</organism>
<dbReference type="Pfam" id="PF01370">
    <property type="entry name" value="Epimerase"/>
    <property type="match status" value="1"/>
</dbReference>
<evidence type="ECO:0000256" key="1">
    <source>
        <dbReference type="ARBA" id="ARBA00000083"/>
    </source>
</evidence>
<keyword evidence="13" id="KW-1185">Reference proteome</keyword>
<evidence type="ECO:0000256" key="9">
    <source>
        <dbReference type="ARBA" id="ARBA00023277"/>
    </source>
</evidence>
<dbReference type="AlphaFoldDB" id="A0A2A2F7S8"/>
<dbReference type="PANTHER" id="PTHR43725">
    <property type="entry name" value="UDP-GLUCOSE 4-EPIMERASE"/>
    <property type="match status" value="1"/>
</dbReference>
<evidence type="ECO:0000256" key="10">
    <source>
        <dbReference type="RuleBase" id="RU366046"/>
    </source>
</evidence>
<dbReference type="CDD" id="cd05247">
    <property type="entry name" value="UDP_G4E_1_SDR_e"/>
    <property type="match status" value="1"/>
</dbReference>
<keyword evidence="8 10" id="KW-0413">Isomerase</keyword>
<comment type="cofactor">
    <cofactor evidence="2 10">
        <name>NAD(+)</name>
        <dbReference type="ChEBI" id="CHEBI:57540"/>
    </cofactor>
</comment>
<accession>A0A2A2F7S8</accession>
<reference evidence="12 13" key="1">
    <citation type="submission" date="2017-08" db="EMBL/GenBank/DDBJ databases">
        <title>Halovibrio sewagensis sp. nov., isolated from wastewater of high salinity.</title>
        <authorList>
            <person name="Dong X."/>
            <person name="Zhang G."/>
        </authorList>
    </citation>
    <scope>NUCLEOTIDE SEQUENCE [LARGE SCALE GENOMIC DNA]</scope>
    <source>
        <strain evidence="12 13">YL5-2</strain>
    </source>
</reference>
<evidence type="ECO:0000256" key="4">
    <source>
        <dbReference type="ARBA" id="ARBA00007637"/>
    </source>
</evidence>
<dbReference type="Proteomes" id="UP000218896">
    <property type="component" value="Unassembled WGS sequence"/>
</dbReference>
<evidence type="ECO:0000256" key="2">
    <source>
        <dbReference type="ARBA" id="ARBA00001911"/>
    </source>
</evidence>
<comment type="subunit">
    <text evidence="10">Homodimer.</text>
</comment>
<feature type="domain" description="NAD-dependent epimerase/dehydratase" evidence="11">
    <location>
        <begin position="5"/>
        <end position="253"/>
    </location>
</feature>
<dbReference type="GO" id="GO:0033499">
    <property type="term" value="P:galactose catabolic process via UDP-galactose, Leloir pathway"/>
    <property type="evidence" value="ECO:0007669"/>
    <property type="project" value="TreeGrafter"/>
</dbReference>
<comment type="caution">
    <text evidence="12">The sequence shown here is derived from an EMBL/GenBank/DDBJ whole genome shotgun (WGS) entry which is preliminary data.</text>
</comment>
<protein>
    <recommendedName>
        <fullName evidence="6 10">UDP-glucose 4-epimerase</fullName>
        <ecNumber evidence="5 10">5.1.3.2</ecNumber>
    </recommendedName>
</protein>
<evidence type="ECO:0000256" key="7">
    <source>
        <dbReference type="ARBA" id="ARBA00023027"/>
    </source>
</evidence>
<evidence type="ECO:0000313" key="13">
    <source>
        <dbReference type="Proteomes" id="UP000218896"/>
    </source>
</evidence>
<evidence type="ECO:0000259" key="11">
    <source>
        <dbReference type="Pfam" id="PF01370"/>
    </source>
</evidence>
<comment type="similarity">
    <text evidence="4 10">Belongs to the NAD(P)-dependent epimerase/dehydratase family.</text>
</comment>
<evidence type="ECO:0000313" key="12">
    <source>
        <dbReference type="EMBL" id="PAU80593.1"/>
    </source>
</evidence>
<evidence type="ECO:0000256" key="5">
    <source>
        <dbReference type="ARBA" id="ARBA00013189"/>
    </source>
</evidence>
<dbReference type="PANTHER" id="PTHR43725:SF53">
    <property type="entry name" value="UDP-ARABINOSE 4-EPIMERASE 1"/>
    <property type="match status" value="1"/>
</dbReference>
<dbReference type="NCBIfam" id="TIGR01179">
    <property type="entry name" value="galE"/>
    <property type="match status" value="1"/>
</dbReference>
<keyword evidence="7 10" id="KW-0520">NAD</keyword>
<keyword evidence="9 10" id="KW-0119">Carbohydrate metabolism</keyword>
<dbReference type="Gene3D" id="3.40.50.720">
    <property type="entry name" value="NAD(P)-binding Rossmann-like Domain"/>
    <property type="match status" value="1"/>
</dbReference>
<evidence type="ECO:0000256" key="6">
    <source>
        <dbReference type="ARBA" id="ARBA00018569"/>
    </source>
</evidence>
<dbReference type="EC" id="5.1.3.2" evidence="5 10"/>
<dbReference type="InterPro" id="IPR001509">
    <property type="entry name" value="Epimerase_deHydtase"/>
</dbReference>
<dbReference type="OrthoDB" id="9803010at2"/>
<comment type="pathway">
    <text evidence="3 10">Carbohydrate metabolism; galactose metabolism.</text>
</comment>
<sequence>MTDRVLVTGGAGYIGSHVVRQLGEAGYDVVVFDNLSTGHEWAVTHGELVVGDLADPEALEALFAANEFDAVLHFAAHIIVPESVADPLKYYRNNTRNTLNLLGAMSRHGVNRIVFSSTAAVYGMPDQQVLTEDLPLAPINPYGASKMMSERMIMDLASASDLDYVILRYFNVAGADPQTRLGQATPEATHLIKVACECATGARGGMQIFGTDYGTRDGTCVRDYIHVEDLASAHVRALEHMQQGNGSEILNCGYGRGFTVREVIDVVKRLSGVDFPVTEAERRAGDPEALMADNQRIRRRLDWVPAYDDLDTIVQTALDWERHWQARQNNPTDQ</sequence>
<dbReference type="UniPathway" id="UPA00214"/>
<gene>
    <name evidence="12" type="primary">galE</name>
    <name evidence="12" type="ORF">CK501_09215</name>
</gene>
<name>A0A2A2F7S8_9GAMM</name>
<dbReference type="InterPro" id="IPR005886">
    <property type="entry name" value="UDP_G4E"/>
</dbReference>
<proteinExistence type="inferred from homology"/>
<evidence type="ECO:0000256" key="3">
    <source>
        <dbReference type="ARBA" id="ARBA00004947"/>
    </source>
</evidence>
<dbReference type="GO" id="GO:0003978">
    <property type="term" value="F:UDP-glucose 4-epimerase activity"/>
    <property type="evidence" value="ECO:0007669"/>
    <property type="project" value="UniProtKB-UniRule"/>
</dbReference>